<keyword evidence="2" id="KW-0547">Nucleotide-binding</keyword>
<proteinExistence type="predicted"/>
<keyword evidence="1" id="KW-0813">Transport</keyword>
<dbReference type="GO" id="GO:0016887">
    <property type="term" value="F:ATP hydrolysis activity"/>
    <property type="evidence" value="ECO:0007669"/>
    <property type="project" value="InterPro"/>
</dbReference>
<dbReference type="PROSITE" id="PS50893">
    <property type="entry name" value="ABC_TRANSPORTER_2"/>
    <property type="match status" value="1"/>
</dbReference>
<dbReference type="AlphaFoldDB" id="A0A7I7TD91"/>
<dbReference type="InterPro" id="IPR003439">
    <property type="entry name" value="ABC_transporter-like_ATP-bd"/>
</dbReference>
<name>A0A7I7TD91_9MYCO</name>
<reference evidence="5 6" key="1">
    <citation type="journal article" date="2019" name="Emerg. Microbes Infect.">
        <title>Comprehensive subspecies identification of 175 nontuberculous mycobacteria species based on 7547 genomic profiles.</title>
        <authorList>
            <person name="Matsumoto Y."/>
            <person name="Kinjo T."/>
            <person name="Motooka D."/>
            <person name="Nabeya D."/>
            <person name="Jung N."/>
            <person name="Uechi K."/>
            <person name="Horii T."/>
            <person name="Iida T."/>
            <person name="Fujita J."/>
            <person name="Nakamura S."/>
        </authorList>
    </citation>
    <scope>NUCLEOTIDE SEQUENCE [LARGE SCALE GENOMIC DNA]</scope>
    <source>
        <strain evidence="5 6">JCM 30396</strain>
    </source>
</reference>
<keyword evidence="6" id="KW-1185">Reference proteome</keyword>
<dbReference type="PANTHER" id="PTHR42781:SF4">
    <property type="entry name" value="SPERMIDINE_PUTRESCINE IMPORT ATP-BINDING PROTEIN POTA"/>
    <property type="match status" value="1"/>
</dbReference>
<evidence type="ECO:0000313" key="5">
    <source>
        <dbReference type="EMBL" id="BBY66419.1"/>
    </source>
</evidence>
<dbReference type="KEGG" id="mhev:MHEL_46620"/>
<dbReference type="InterPro" id="IPR027417">
    <property type="entry name" value="P-loop_NTPase"/>
</dbReference>
<protein>
    <submittedName>
        <fullName evidence="5">Nitrate ABC transporter ATP-binding protein</fullName>
    </submittedName>
</protein>
<evidence type="ECO:0000313" key="6">
    <source>
        <dbReference type="Proteomes" id="UP000467148"/>
    </source>
</evidence>
<dbReference type="Gene3D" id="3.40.50.300">
    <property type="entry name" value="P-loop containing nucleotide triphosphate hydrolases"/>
    <property type="match status" value="1"/>
</dbReference>
<dbReference type="SMART" id="SM00382">
    <property type="entry name" value="AAA"/>
    <property type="match status" value="1"/>
</dbReference>
<evidence type="ECO:0000256" key="2">
    <source>
        <dbReference type="ARBA" id="ARBA00022741"/>
    </source>
</evidence>
<dbReference type="PROSITE" id="PS00211">
    <property type="entry name" value="ABC_TRANSPORTER_1"/>
    <property type="match status" value="1"/>
</dbReference>
<evidence type="ECO:0000256" key="1">
    <source>
        <dbReference type="ARBA" id="ARBA00022448"/>
    </source>
</evidence>
<dbReference type="InterPro" id="IPR050093">
    <property type="entry name" value="ABC_SmlMolc_Importer"/>
</dbReference>
<feature type="domain" description="ABC transporter" evidence="4">
    <location>
        <begin position="6"/>
        <end position="230"/>
    </location>
</feature>
<keyword evidence="3 5" id="KW-0067">ATP-binding</keyword>
<dbReference type="EMBL" id="AP022596">
    <property type="protein sequence ID" value="BBY66419.1"/>
    <property type="molecule type" value="Genomic_DNA"/>
</dbReference>
<sequence>MGTETVRISAGTKRFGATTALRDIDLTIEGGEFLAVLGRSGSGKSTLLRVLAGLDTLSTGEIAWSGAEGRPRTGVVFQQPLLMPWLTVTENVCFARRFGAHRHAFDDKHVAQLMQRFGIDSLAARYPDQLSGGQAQRVAILRAVATNPVLLLLDEPFSALDPATKNDLQRWLADLAAALTITVVLVTHDVDEALGLADRVVLLGSDSALHGQWQIVGAPTADDTVELRRVILDHYHQTAGSLR</sequence>
<evidence type="ECO:0000256" key="3">
    <source>
        <dbReference type="ARBA" id="ARBA00022840"/>
    </source>
</evidence>
<dbReference type="InterPro" id="IPR017871">
    <property type="entry name" value="ABC_transporter-like_CS"/>
</dbReference>
<dbReference type="InterPro" id="IPR003593">
    <property type="entry name" value="AAA+_ATPase"/>
</dbReference>
<organism evidence="5 6">
    <name type="scientific">Mycolicibacterium helvum</name>
    <dbReference type="NCBI Taxonomy" id="1534349"/>
    <lineage>
        <taxon>Bacteria</taxon>
        <taxon>Bacillati</taxon>
        <taxon>Actinomycetota</taxon>
        <taxon>Actinomycetes</taxon>
        <taxon>Mycobacteriales</taxon>
        <taxon>Mycobacteriaceae</taxon>
        <taxon>Mycolicibacterium</taxon>
    </lineage>
</organism>
<dbReference type="Pfam" id="PF00005">
    <property type="entry name" value="ABC_tran"/>
    <property type="match status" value="1"/>
</dbReference>
<accession>A0A7I7TD91</accession>
<dbReference type="GO" id="GO:0005524">
    <property type="term" value="F:ATP binding"/>
    <property type="evidence" value="ECO:0007669"/>
    <property type="project" value="UniProtKB-KW"/>
</dbReference>
<evidence type="ECO:0000259" key="4">
    <source>
        <dbReference type="PROSITE" id="PS50893"/>
    </source>
</evidence>
<dbReference type="SUPFAM" id="SSF52540">
    <property type="entry name" value="P-loop containing nucleoside triphosphate hydrolases"/>
    <property type="match status" value="1"/>
</dbReference>
<dbReference type="RefSeq" id="WP_163750347.1">
    <property type="nucleotide sequence ID" value="NZ_AP022596.1"/>
</dbReference>
<gene>
    <name evidence="5" type="ORF">MHEL_46620</name>
</gene>
<dbReference type="PANTHER" id="PTHR42781">
    <property type="entry name" value="SPERMIDINE/PUTRESCINE IMPORT ATP-BINDING PROTEIN POTA"/>
    <property type="match status" value="1"/>
</dbReference>
<dbReference type="Proteomes" id="UP000467148">
    <property type="component" value="Chromosome"/>
</dbReference>